<sequence>MRIVFFLTLFISCANPEKPIELHFEKDLIPEGIAIDPVSKKVYLNSLKSAKIDRCNLDGSNVEEFLANHEHGYLSGFGMTIKGDTLYALGNGLSKENNSSILLLLDIASRELIQSYTLDNGNFVYLNDIAVDSKGAVYITDSESSDIYTINPATNQLEVFFSHYEVKHSNGISISDDGKYLYLASYTSGIRILDITRKKLINQPNTFKGIDGMKYFQNNLIAIINGRRDLSLNGIFRFGLNANGSDIISENKISDFEHASDIPTTFAIYDGHMYFVADSQLDNFNQENNTIIHPDQLENYRLTRLKIPL</sequence>
<dbReference type="InterPro" id="IPR011042">
    <property type="entry name" value="6-blade_b-propeller_TolB-like"/>
</dbReference>
<dbReference type="InterPro" id="IPR000033">
    <property type="entry name" value="LDLR_classB_rpt"/>
</dbReference>
<dbReference type="PANTHER" id="PTHR47197:SF3">
    <property type="entry name" value="DIHYDRO-HEME D1 DEHYDROGENASE"/>
    <property type="match status" value="1"/>
</dbReference>
<organism evidence="2 3">
    <name type="scientific">Flagellimonas marina</name>
    <dbReference type="NCBI Taxonomy" id="1775168"/>
    <lineage>
        <taxon>Bacteria</taxon>
        <taxon>Pseudomonadati</taxon>
        <taxon>Bacteroidota</taxon>
        <taxon>Flavobacteriia</taxon>
        <taxon>Flavobacteriales</taxon>
        <taxon>Flavobacteriaceae</taxon>
        <taxon>Flagellimonas</taxon>
    </lineage>
</organism>
<dbReference type="Gene3D" id="2.120.10.30">
    <property type="entry name" value="TolB, C-terminal domain"/>
    <property type="match status" value="1"/>
</dbReference>
<dbReference type="SMART" id="SM00135">
    <property type="entry name" value="LY"/>
    <property type="match status" value="2"/>
</dbReference>
<dbReference type="Proteomes" id="UP001595841">
    <property type="component" value="Unassembled WGS sequence"/>
</dbReference>
<dbReference type="RefSeq" id="WP_379766478.1">
    <property type="nucleotide sequence ID" value="NZ_JBHSCL010000009.1"/>
</dbReference>
<dbReference type="Gene3D" id="2.40.10.500">
    <property type="match status" value="1"/>
</dbReference>
<comment type="caution">
    <text evidence="2">The sequence shown here is derived from an EMBL/GenBank/DDBJ whole genome shotgun (WGS) entry which is preliminary data.</text>
</comment>
<dbReference type="InterPro" id="IPR013658">
    <property type="entry name" value="SGL"/>
</dbReference>
<evidence type="ECO:0000313" key="3">
    <source>
        <dbReference type="Proteomes" id="UP001595841"/>
    </source>
</evidence>
<keyword evidence="3" id="KW-1185">Reference proteome</keyword>
<reference evidence="3" key="1">
    <citation type="journal article" date="2019" name="Int. J. Syst. Evol. Microbiol.">
        <title>The Global Catalogue of Microorganisms (GCM) 10K type strain sequencing project: providing services to taxonomists for standard genome sequencing and annotation.</title>
        <authorList>
            <consortium name="The Broad Institute Genomics Platform"/>
            <consortium name="The Broad Institute Genome Sequencing Center for Infectious Disease"/>
            <person name="Wu L."/>
            <person name="Ma J."/>
        </authorList>
    </citation>
    <scope>NUCLEOTIDE SEQUENCE [LARGE SCALE GENOMIC DNA]</scope>
    <source>
        <strain evidence="3">CGMCC 1.15774</strain>
    </source>
</reference>
<dbReference type="Pfam" id="PF08450">
    <property type="entry name" value="SGL"/>
    <property type="match status" value="1"/>
</dbReference>
<accession>A0ABV8PRC1</accession>
<evidence type="ECO:0000259" key="1">
    <source>
        <dbReference type="Pfam" id="PF08450"/>
    </source>
</evidence>
<protein>
    <submittedName>
        <fullName evidence="2">SMP-30/gluconolactonase/LRE family protein</fullName>
    </submittedName>
</protein>
<feature type="domain" description="SMP-30/Gluconolactonase/LRE-like region" evidence="1">
    <location>
        <begin position="30"/>
        <end position="207"/>
    </location>
</feature>
<dbReference type="SUPFAM" id="SSF63829">
    <property type="entry name" value="Calcium-dependent phosphotriesterase"/>
    <property type="match status" value="1"/>
</dbReference>
<gene>
    <name evidence="2" type="ORF">ACFOWS_15565</name>
</gene>
<name>A0ABV8PRC1_9FLAO</name>
<dbReference type="PANTHER" id="PTHR47197">
    <property type="entry name" value="PROTEIN NIRF"/>
    <property type="match status" value="1"/>
</dbReference>
<dbReference type="EMBL" id="JBHSCL010000009">
    <property type="protein sequence ID" value="MFC4221569.1"/>
    <property type="molecule type" value="Genomic_DNA"/>
</dbReference>
<dbReference type="InterPro" id="IPR051200">
    <property type="entry name" value="Host-pathogen_enzymatic-act"/>
</dbReference>
<evidence type="ECO:0000313" key="2">
    <source>
        <dbReference type="EMBL" id="MFC4221569.1"/>
    </source>
</evidence>
<proteinExistence type="predicted"/>